<keyword evidence="2" id="KW-0472">Membrane</keyword>
<sequence length="666" mass="77729">MFTFRADEQKPLLPQDPSMPDIERYMDAWGSPQTPTDVCSTKADDADEDMAGQDIGGPSVGSHFHHHHYHCHHHHYHVGSKHAARRRYPPTPATAAEEDIVHSSPTATEELHLVVPELDPLTWHSSNQSASVGAGMQGNAWLAEILGAHGVGQEWGTVDSDMARRWSQRRNTLDSVVEEDEFSRYNPHWDDMITFRQTRVRVPRERAWSGSEASFASETPRDRGWRLLPMATNSLGRLLCLTVLPVVFVLAWCSVPLRTDTVVVDGEQVERLNFWFFLFFYYGVYNAVALMLVTQIFHVYSLTWWPRSMSGVLANVISWLFSTCLGALVYMLDTGIEKDPLMWTSLTLLTLLLPVFISFVSIQRHHRKSASSRRQNRRQVATEEQPLMATSTEWRTPSSYRRFLWFCSSFLLWYAALAAGEYLAYIYIDTLPHTTKDGFYYVYSWIVTVNILSGTASWVVNTKIRSWPLQYIYTLYFFMTYFIFYRNLFARLQNPEQVIFLQLGSSLWVVFIYPVRMAKWVYRVMAYVCGWGEDYPYETYVRQISRTFFLRNKAENATMLGFLCWLTILHFGANRKHYPYFQFEPENDEFRYEYSLTLRASIYVWISELFSSLVVRFLFRWIHKQDTGEETVLDFRRYPHVVPVMVLVTIHVLQNILFGMIHLDFS</sequence>
<feature type="transmembrane region" description="Helical" evidence="2">
    <location>
        <begin position="343"/>
        <end position="362"/>
    </location>
</feature>
<evidence type="ECO:0000313" key="3">
    <source>
        <dbReference type="EMBL" id="KAJ2750682.1"/>
    </source>
</evidence>
<keyword evidence="2" id="KW-1133">Transmembrane helix</keyword>
<protein>
    <submittedName>
        <fullName evidence="3">Uncharacterized protein</fullName>
    </submittedName>
</protein>
<dbReference type="InterPro" id="IPR039966">
    <property type="entry name" value="C553.12c"/>
</dbReference>
<dbReference type="Proteomes" id="UP001140011">
    <property type="component" value="Unassembled WGS sequence"/>
</dbReference>
<feature type="transmembrane region" description="Helical" evidence="2">
    <location>
        <begin position="556"/>
        <end position="573"/>
    </location>
</feature>
<feature type="transmembrane region" description="Helical" evidence="2">
    <location>
        <begin position="467"/>
        <end position="485"/>
    </location>
</feature>
<feature type="transmembrane region" description="Helical" evidence="2">
    <location>
        <begin position="640"/>
        <end position="663"/>
    </location>
</feature>
<name>A0A9W8LA23_9FUNG</name>
<organism evidence="3 4">
    <name type="scientific">Coemansia pectinata</name>
    <dbReference type="NCBI Taxonomy" id="1052879"/>
    <lineage>
        <taxon>Eukaryota</taxon>
        <taxon>Fungi</taxon>
        <taxon>Fungi incertae sedis</taxon>
        <taxon>Zoopagomycota</taxon>
        <taxon>Kickxellomycotina</taxon>
        <taxon>Kickxellomycetes</taxon>
        <taxon>Kickxellales</taxon>
        <taxon>Kickxellaceae</taxon>
        <taxon>Coemansia</taxon>
    </lineage>
</organism>
<feature type="transmembrane region" description="Helical" evidence="2">
    <location>
        <begin position="403"/>
        <end position="428"/>
    </location>
</feature>
<evidence type="ECO:0000313" key="4">
    <source>
        <dbReference type="Proteomes" id="UP001140011"/>
    </source>
</evidence>
<comment type="caution">
    <text evidence="3">The sequence shown here is derived from an EMBL/GenBank/DDBJ whole genome shotgun (WGS) entry which is preliminary data.</text>
</comment>
<evidence type="ECO:0000256" key="2">
    <source>
        <dbReference type="SAM" id="Phobius"/>
    </source>
</evidence>
<feature type="transmembrane region" description="Helical" evidence="2">
    <location>
        <begin position="497"/>
        <end position="515"/>
    </location>
</feature>
<feature type="transmembrane region" description="Helical" evidence="2">
    <location>
        <begin position="275"/>
        <end position="300"/>
    </location>
</feature>
<dbReference type="PANTHER" id="PTHR40467:SF1">
    <property type="match status" value="1"/>
</dbReference>
<feature type="region of interest" description="Disordered" evidence="1">
    <location>
        <begin position="1"/>
        <end position="23"/>
    </location>
</feature>
<dbReference type="PANTHER" id="PTHR40467">
    <property type="match status" value="1"/>
</dbReference>
<reference evidence="3" key="1">
    <citation type="submission" date="2022-07" db="EMBL/GenBank/DDBJ databases">
        <title>Phylogenomic reconstructions and comparative analyses of Kickxellomycotina fungi.</title>
        <authorList>
            <person name="Reynolds N.K."/>
            <person name="Stajich J.E."/>
            <person name="Barry K."/>
            <person name="Grigoriev I.V."/>
            <person name="Crous P."/>
            <person name="Smith M.E."/>
        </authorList>
    </citation>
    <scope>NUCLEOTIDE SEQUENCE</scope>
    <source>
        <strain evidence="3">BCRC 34297</strain>
    </source>
</reference>
<feature type="transmembrane region" description="Helical" evidence="2">
    <location>
        <begin position="600"/>
        <end position="619"/>
    </location>
</feature>
<gene>
    <name evidence="3" type="ORF">GGI19_004959</name>
</gene>
<dbReference type="EMBL" id="JANBUH010000513">
    <property type="protein sequence ID" value="KAJ2750682.1"/>
    <property type="molecule type" value="Genomic_DNA"/>
</dbReference>
<feature type="transmembrane region" description="Helical" evidence="2">
    <location>
        <begin position="440"/>
        <end position="460"/>
    </location>
</feature>
<keyword evidence="4" id="KW-1185">Reference proteome</keyword>
<feature type="transmembrane region" description="Helical" evidence="2">
    <location>
        <begin position="312"/>
        <end position="331"/>
    </location>
</feature>
<keyword evidence="2" id="KW-0812">Transmembrane</keyword>
<feature type="compositionally biased region" description="Basic and acidic residues" evidence="1">
    <location>
        <begin position="1"/>
        <end position="10"/>
    </location>
</feature>
<proteinExistence type="predicted"/>
<evidence type="ECO:0000256" key="1">
    <source>
        <dbReference type="SAM" id="MobiDB-lite"/>
    </source>
</evidence>
<dbReference type="AlphaFoldDB" id="A0A9W8LA23"/>
<feature type="transmembrane region" description="Helical" evidence="2">
    <location>
        <begin position="235"/>
        <end position="255"/>
    </location>
</feature>
<dbReference type="OrthoDB" id="5541877at2759"/>
<accession>A0A9W8LA23</accession>